<evidence type="ECO:0000313" key="2">
    <source>
        <dbReference type="EMBL" id="GFP57412.1"/>
    </source>
</evidence>
<name>A0A6V8QZG3_TRIAP</name>
<dbReference type="Proteomes" id="UP000517252">
    <property type="component" value="Unassembled WGS sequence"/>
</dbReference>
<evidence type="ECO:0000256" key="1">
    <source>
        <dbReference type="SAM" id="MobiDB-lite"/>
    </source>
</evidence>
<feature type="compositionally biased region" description="Basic and acidic residues" evidence="1">
    <location>
        <begin position="23"/>
        <end position="35"/>
    </location>
</feature>
<protein>
    <submittedName>
        <fullName evidence="2">Uncharacterized protein</fullName>
    </submittedName>
</protein>
<gene>
    <name evidence="2" type="ORF">TASIC1_0008025300</name>
</gene>
<dbReference type="EMBL" id="BLZH01000008">
    <property type="protein sequence ID" value="GFP57412.1"/>
    <property type="molecule type" value="Genomic_DNA"/>
</dbReference>
<evidence type="ECO:0000313" key="3">
    <source>
        <dbReference type="Proteomes" id="UP000517252"/>
    </source>
</evidence>
<reference evidence="2 3" key="1">
    <citation type="submission" date="2020-07" db="EMBL/GenBank/DDBJ databases">
        <title>Trichoderma asperellum IC-1 whole genome shotgun sequence.</title>
        <authorList>
            <person name="Kanamasa S."/>
            <person name="Takahashi H."/>
        </authorList>
    </citation>
    <scope>NUCLEOTIDE SEQUENCE [LARGE SCALE GENOMIC DNA]</scope>
    <source>
        <strain evidence="2 3">IC-1</strain>
    </source>
</reference>
<feature type="region of interest" description="Disordered" evidence="1">
    <location>
        <begin position="1"/>
        <end position="47"/>
    </location>
</feature>
<comment type="caution">
    <text evidence="2">The sequence shown here is derived from an EMBL/GenBank/DDBJ whole genome shotgun (WGS) entry which is preliminary data.</text>
</comment>
<sequence>MGSSKPKTVPSNLAGTTCGTSPKSDHLRAPRHPDAMESSQTVGASQRRILAGAAPIRGVKSRLLEVPHFPDARHAWCDGAALAASVLRWSADGQLFARSFAPKLLRL</sequence>
<proteinExistence type="predicted"/>
<accession>A0A6V8QZG3</accession>
<dbReference type="AlphaFoldDB" id="A0A6V8QZG3"/>
<feature type="compositionally biased region" description="Polar residues" evidence="1">
    <location>
        <begin position="1"/>
        <end position="22"/>
    </location>
</feature>
<dbReference type="OrthoDB" id="10559158at2759"/>
<organism evidence="2 3">
    <name type="scientific">Trichoderma asperellum</name>
    <name type="common">Filamentous fungus</name>
    <dbReference type="NCBI Taxonomy" id="101201"/>
    <lineage>
        <taxon>Eukaryota</taxon>
        <taxon>Fungi</taxon>
        <taxon>Dikarya</taxon>
        <taxon>Ascomycota</taxon>
        <taxon>Pezizomycotina</taxon>
        <taxon>Sordariomycetes</taxon>
        <taxon>Hypocreomycetidae</taxon>
        <taxon>Hypocreales</taxon>
        <taxon>Hypocreaceae</taxon>
        <taxon>Trichoderma</taxon>
    </lineage>
</organism>